<evidence type="ECO:0000313" key="6">
    <source>
        <dbReference type="Proteomes" id="UP001165283"/>
    </source>
</evidence>
<evidence type="ECO:0000313" key="5">
    <source>
        <dbReference type="EMBL" id="MCO1655273.1"/>
    </source>
</evidence>
<dbReference type="Proteomes" id="UP001165283">
    <property type="component" value="Unassembled WGS sequence"/>
</dbReference>
<dbReference type="SUPFAM" id="SSF48208">
    <property type="entry name" value="Six-hairpin glycosidases"/>
    <property type="match status" value="1"/>
</dbReference>
<feature type="signal peptide" evidence="2">
    <location>
        <begin position="1"/>
        <end position="27"/>
    </location>
</feature>
<dbReference type="SUPFAM" id="SSF74650">
    <property type="entry name" value="Galactose mutarotase-like"/>
    <property type="match status" value="1"/>
</dbReference>
<keyword evidence="6" id="KW-1185">Reference proteome</keyword>
<dbReference type="Gene3D" id="1.50.10.10">
    <property type="match status" value="1"/>
</dbReference>
<protein>
    <submittedName>
        <fullName evidence="5">Glucan 1,4-alpha-glucosidase</fullName>
    </submittedName>
</protein>
<sequence length="733" mass="76886">MPAARFTALVAGSATAAVLLITPQAAAQPAPGPAPGAPGAPATWTDADKHGFGTSRTRESEVWFTLRPGQLSEVYYPDLSTPALRDLEFVVTDGTAAEHTAATAGATNAPDARVPAYEQTDRSATGGWELTRRYVTDPARSTVLVDVALTSLDGRPYRVYAIADPGLSNGGNDDRAAVVGPDLVASDDRAALALSADVPLAEATVGHLGTSDARTDLLADGALGATYAQAGPGNVVLGARLDGVTGVDGARSARLALGFGADAAAATAAARDSLAAGFDAAADAYARGWLDYLAGLDDLPDSAADIADEYWASVVVNAASEDKRNPGAFIASPSMPWVWGQEVPDLSSPSEGYHLVWSRDLYQHATALLAAGDRDAAGRALDFILQRQQRPDGSVPQNSDVYGTQAWDDLQLDEVALPLVLAWQLDRTDAATFERVRRGAEFLLGYAGDHPAPWSSQERWENQSGYSPATIGAQIAGLVCAADLARRVGDPAAADRWLATARDWAARLDSWTVTTTGPLSPEPYYLRLSKDGDPNAPTAYNVGDGGATLDQRAVVDPSFLELVRLGIKPADDPVVVNTVAVVDRELGVDTPNGQFWHRFTDDGYGEDAEGGPWRVTEPDTQATAGRAWPIFAGERGEYELLSGTGDPAARLRAIAATANDGHMIAEQVWDDAPPSGEPGAAPGTGTRSATPLTWSHAQLIRLARSIDAGAPVERPAAVVCEFLPDECPDREGP</sequence>
<evidence type="ECO:0000256" key="2">
    <source>
        <dbReference type="SAM" id="SignalP"/>
    </source>
</evidence>
<dbReference type="InterPro" id="IPR008928">
    <property type="entry name" value="6-hairpin_glycosidase_sf"/>
</dbReference>
<dbReference type="RefSeq" id="WP_252437050.1">
    <property type="nucleotide sequence ID" value="NZ_JAGSOV010000020.1"/>
</dbReference>
<proteinExistence type="predicted"/>
<reference evidence="5" key="1">
    <citation type="submission" date="2021-04" db="EMBL/GenBank/DDBJ databases">
        <title>Pseudonocardia sp. nov., isolated from sandy soil of mangrove forest.</title>
        <authorList>
            <person name="Zan Z."/>
            <person name="Huang R."/>
            <person name="Liu W."/>
        </authorList>
    </citation>
    <scope>NUCLEOTIDE SEQUENCE</scope>
    <source>
        <strain evidence="5">S2-4</strain>
    </source>
</reference>
<evidence type="ECO:0000259" key="4">
    <source>
        <dbReference type="Pfam" id="PF09137"/>
    </source>
</evidence>
<feature type="chain" id="PRO_5047096674" evidence="2">
    <location>
        <begin position="28"/>
        <end position="733"/>
    </location>
</feature>
<feature type="compositionally biased region" description="Low complexity" evidence="1">
    <location>
        <begin position="672"/>
        <end position="685"/>
    </location>
</feature>
<dbReference type="PANTHER" id="PTHR31616:SF0">
    <property type="entry name" value="GLUCAN 1,4-ALPHA-GLUCOSIDASE"/>
    <property type="match status" value="1"/>
</dbReference>
<dbReference type="InterPro" id="IPR014718">
    <property type="entry name" value="GH-type_carb-bd"/>
</dbReference>
<feature type="domain" description="GH15-like" evidence="3">
    <location>
        <begin position="396"/>
        <end position="703"/>
    </location>
</feature>
<feature type="region of interest" description="Disordered" evidence="1">
    <location>
        <begin position="27"/>
        <end position="53"/>
    </location>
</feature>
<dbReference type="Gene3D" id="2.70.98.10">
    <property type="match status" value="1"/>
</dbReference>
<dbReference type="InterPro" id="IPR011613">
    <property type="entry name" value="GH15-like"/>
</dbReference>
<evidence type="ECO:0000256" key="1">
    <source>
        <dbReference type="SAM" id="MobiDB-lite"/>
    </source>
</evidence>
<name>A0ABT0ZX15_9PSEU</name>
<dbReference type="Pfam" id="PF09137">
    <property type="entry name" value="Glucodextran_N"/>
    <property type="match status" value="1"/>
</dbReference>
<gene>
    <name evidence="5" type="ORF">KDL28_09420</name>
</gene>
<dbReference type="InterPro" id="IPR012341">
    <property type="entry name" value="6hp_glycosidase-like_sf"/>
</dbReference>
<organism evidence="5 6">
    <name type="scientific">Pseudonocardia humida</name>
    <dbReference type="NCBI Taxonomy" id="2800819"/>
    <lineage>
        <taxon>Bacteria</taxon>
        <taxon>Bacillati</taxon>
        <taxon>Actinomycetota</taxon>
        <taxon>Actinomycetes</taxon>
        <taxon>Pseudonocardiales</taxon>
        <taxon>Pseudonocardiaceae</taxon>
        <taxon>Pseudonocardia</taxon>
    </lineage>
</organism>
<comment type="caution">
    <text evidence="5">The sequence shown here is derived from an EMBL/GenBank/DDBJ whole genome shotgun (WGS) entry which is preliminary data.</text>
</comment>
<evidence type="ECO:0000259" key="3">
    <source>
        <dbReference type="Pfam" id="PF00723"/>
    </source>
</evidence>
<accession>A0ABT0ZX15</accession>
<dbReference type="Pfam" id="PF00723">
    <property type="entry name" value="Glyco_hydro_15"/>
    <property type="match status" value="2"/>
</dbReference>
<dbReference type="PANTHER" id="PTHR31616">
    <property type="entry name" value="TREHALASE"/>
    <property type="match status" value="1"/>
</dbReference>
<dbReference type="EMBL" id="JAGSOV010000020">
    <property type="protein sequence ID" value="MCO1655273.1"/>
    <property type="molecule type" value="Genomic_DNA"/>
</dbReference>
<keyword evidence="2" id="KW-0732">Signal</keyword>
<feature type="region of interest" description="Disordered" evidence="1">
    <location>
        <begin position="670"/>
        <end position="690"/>
    </location>
</feature>
<dbReference type="InterPro" id="IPR015220">
    <property type="entry name" value="Glucodextranase_N"/>
</dbReference>
<feature type="domain" description="GH15-like" evidence="3">
    <location>
        <begin position="310"/>
        <end position="382"/>
    </location>
</feature>
<feature type="domain" description="Glucodextranase N-terminal" evidence="4">
    <location>
        <begin position="34"/>
        <end position="293"/>
    </location>
</feature>
<dbReference type="InterPro" id="IPR011013">
    <property type="entry name" value="Gal_mutarotase_sf_dom"/>
</dbReference>